<sequence length="75" mass="8183">MAPGDTAQDAINEANLLGEASFTNFWGGAALQVLMGIVEAEPEVLEILKIVNERGKTLTIAEFLEEIQPLKIIMR</sequence>
<name>A0A6J5MDC5_9CAUD</name>
<gene>
    <name evidence="1" type="ORF">UFOVP450_59</name>
</gene>
<organism evidence="1">
    <name type="scientific">uncultured Caudovirales phage</name>
    <dbReference type="NCBI Taxonomy" id="2100421"/>
    <lineage>
        <taxon>Viruses</taxon>
        <taxon>Duplodnaviria</taxon>
        <taxon>Heunggongvirae</taxon>
        <taxon>Uroviricota</taxon>
        <taxon>Caudoviricetes</taxon>
        <taxon>Peduoviridae</taxon>
        <taxon>Maltschvirus</taxon>
        <taxon>Maltschvirus maltsch</taxon>
    </lineage>
</organism>
<accession>A0A6J5MDC5</accession>
<reference evidence="1" key="1">
    <citation type="submission" date="2020-04" db="EMBL/GenBank/DDBJ databases">
        <authorList>
            <person name="Chiriac C."/>
            <person name="Salcher M."/>
            <person name="Ghai R."/>
            <person name="Kavagutti S V."/>
        </authorList>
    </citation>
    <scope>NUCLEOTIDE SEQUENCE</scope>
</reference>
<proteinExistence type="predicted"/>
<protein>
    <submittedName>
        <fullName evidence="1">Uncharacterized protein</fullName>
    </submittedName>
</protein>
<evidence type="ECO:0000313" key="1">
    <source>
        <dbReference type="EMBL" id="CAB4143040.1"/>
    </source>
</evidence>
<dbReference type="EMBL" id="LR796421">
    <property type="protein sequence ID" value="CAB4143040.1"/>
    <property type="molecule type" value="Genomic_DNA"/>
</dbReference>